<dbReference type="EMBL" id="JASSZA010000014">
    <property type="protein sequence ID" value="KAK2093770.1"/>
    <property type="molecule type" value="Genomic_DNA"/>
</dbReference>
<protein>
    <submittedName>
        <fullName evidence="2">Uncharacterized protein</fullName>
    </submittedName>
</protein>
<comment type="caution">
    <text evidence="2">The sequence shown here is derived from an EMBL/GenBank/DDBJ whole genome shotgun (WGS) entry which is preliminary data.</text>
</comment>
<gene>
    <name evidence="2" type="ORF">P7K49_027508</name>
</gene>
<organism evidence="2 3">
    <name type="scientific">Saguinus oedipus</name>
    <name type="common">Cotton-top tamarin</name>
    <name type="synonym">Oedipomidas oedipus</name>
    <dbReference type="NCBI Taxonomy" id="9490"/>
    <lineage>
        <taxon>Eukaryota</taxon>
        <taxon>Metazoa</taxon>
        <taxon>Chordata</taxon>
        <taxon>Craniata</taxon>
        <taxon>Vertebrata</taxon>
        <taxon>Euteleostomi</taxon>
        <taxon>Mammalia</taxon>
        <taxon>Eutheria</taxon>
        <taxon>Euarchontoglires</taxon>
        <taxon>Primates</taxon>
        <taxon>Haplorrhini</taxon>
        <taxon>Platyrrhini</taxon>
        <taxon>Cebidae</taxon>
        <taxon>Callitrichinae</taxon>
        <taxon>Saguinus</taxon>
    </lineage>
</organism>
<reference evidence="2 3" key="1">
    <citation type="submission" date="2023-05" db="EMBL/GenBank/DDBJ databases">
        <title>B98-5 Cell Line De Novo Hybrid Assembly: An Optical Mapping Approach.</title>
        <authorList>
            <person name="Kananen K."/>
            <person name="Auerbach J.A."/>
            <person name="Kautto E."/>
            <person name="Blachly J.S."/>
        </authorList>
    </citation>
    <scope>NUCLEOTIDE SEQUENCE [LARGE SCALE GENOMIC DNA]</scope>
    <source>
        <strain evidence="2">B95-8</strain>
        <tissue evidence="2">Cell line</tissue>
    </source>
</reference>
<evidence type="ECO:0000256" key="1">
    <source>
        <dbReference type="SAM" id="MobiDB-lite"/>
    </source>
</evidence>
<feature type="compositionally biased region" description="Basic and acidic residues" evidence="1">
    <location>
        <begin position="20"/>
        <end position="29"/>
    </location>
</feature>
<evidence type="ECO:0000313" key="2">
    <source>
        <dbReference type="EMBL" id="KAK2093770.1"/>
    </source>
</evidence>
<proteinExistence type="predicted"/>
<feature type="region of interest" description="Disordered" evidence="1">
    <location>
        <begin position="57"/>
        <end position="123"/>
    </location>
</feature>
<feature type="region of interest" description="Disordered" evidence="1">
    <location>
        <begin position="1"/>
        <end position="35"/>
    </location>
</feature>
<keyword evidence="3" id="KW-1185">Reference proteome</keyword>
<sequence length="263" mass="26976">MLEGPSDKQLSAVVEGEVPPQREHERDRLGPAGRGTCGLWTLGGRGAAFVKGLKGDKERRGLAGGGRSAPDLEQTARGGCRPRGAEGLNLGQEAGLGQAGPHPLAGRPARGRLGRSPTPNAAEWGEGQVLQRLLYWELQLEMSDSAQEGLTMRRAQAVASSGKPSRGGTLQDGGQAVHGGSPTLTDGKGETWLGGDTPPGFAQCVGGNGSSSCPPKGKQVDGRIPPTGWEPLLHCGKGTAWQGQPLATADSVSPFGAASASLR</sequence>
<evidence type="ECO:0000313" key="3">
    <source>
        <dbReference type="Proteomes" id="UP001266305"/>
    </source>
</evidence>
<name>A0ABQ9U9Q4_SAGOE</name>
<dbReference type="Proteomes" id="UP001266305">
    <property type="component" value="Unassembled WGS sequence"/>
</dbReference>
<accession>A0ABQ9U9Q4</accession>
<feature type="region of interest" description="Disordered" evidence="1">
    <location>
        <begin position="159"/>
        <end position="184"/>
    </location>
</feature>